<accession>A0A1G2NA98</accession>
<dbReference type="AlphaFoldDB" id="A0A1G2NA98"/>
<dbReference type="EMBL" id="MHRX01000036">
    <property type="protein sequence ID" value="OHA33067.1"/>
    <property type="molecule type" value="Genomic_DNA"/>
</dbReference>
<dbReference type="STRING" id="1802319.A2928_00790"/>
<protein>
    <submittedName>
        <fullName evidence="2">Uncharacterized protein</fullName>
    </submittedName>
</protein>
<name>A0A1G2NA98_9BACT</name>
<sequence>MPLRAFFVMCGFFADKNVYAIQILDNVQISHKLNMNFLTFVFILFCTGAFWLLSGLIAWGIIRSNYHSIPISPKRREDLLPLIWARQWKQAAFLYGPGALMRVLYDVIFERNGFKLGFSLRPLPRYQREEIEFARPKLNYSAQTALPKAVFCISHNPVSVRQTQMRVR</sequence>
<gene>
    <name evidence="2" type="ORF">A2928_00790</name>
</gene>
<reference evidence="2 3" key="1">
    <citation type="journal article" date="2016" name="Nat. Commun.">
        <title>Thousands of microbial genomes shed light on interconnected biogeochemical processes in an aquifer system.</title>
        <authorList>
            <person name="Anantharaman K."/>
            <person name="Brown C.T."/>
            <person name="Hug L.A."/>
            <person name="Sharon I."/>
            <person name="Castelle C.J."/>
            <person name="Probst A.J."/>
            <person name="Thomas B.C."/>
            <person name="Singh A."/>
            <person name="Wilkins M.J."/>
            <person name="Karaoz U."/>
            <person name="Brodie E.L."/>
            <person name="Williams K.H."/>
            <person name="Hubbard S.S."/>
            <person name="Banfield J.F."/>
        </authorList>
    </citation>
    <scope>NUCLEOTIDE SEQUENCE [LARGE SCALE GENOMIC DNA]</scope>
</reference>
<keyword evidence="1" id="KW-1133">Transmembrane helix</keyword>
<comment type="caution">
    <text evidence="2">The sequence shown here is derived from an EMBL/GenBank/DDBJ whole genome shotgun (WGS) entry which is preliminary data.</text>
</comment>
<evidence type="ECO:0000313" key="2">
    <source>
        <dbReference type="EMBL" id="OHA33067.1"/>
    </source>
</evidence>
<proteinExistence type="predicted"/>
<feature type="transmembrane region" description="Helical" evidence="1">
    <location>
        <begin position="36"/>
        <end position="62"/>
    </location>
</feature>
<organism evidence="2 3">
    <name type="scientific">Candidatus Taylorbacteria bacterium RIFCSPLOWO2_01_FULL_45_15b</name>
    <dbReference type="NCBI Taxonomy" id="1802319"/>
    <lineage>
        <taxon>Bacteria</taxon>
        <taxon>Candidatus Tayloriibacteriota</taxon>
    </lineage>
</organism>
<keyword evidence="1" id="KW-0812">Transmembrane</keyword>
<dbReference type="Proteomes" id="UP000176221">
    <property type="component" value="Unassembled WGS sequence"/>
</dbReference>
<evidence type="ECO:0000256" key="1">
    <source>
        <dbReference type="SAM" id="Phobius"/>
    </source>
</evidence>
<keyword evidence="1" id="KW-0472">Membrane</keyword>
<evidence type="ECO:0000313" key="3">
    <source>
        <dbReference type="Proteomes" id="UP000176221"/>
    </source>
</evidence>